<feature type="region of interest" description="Disordered" evidence="1">
    <location>
        <begin position="1"/>
        <end position="58"/>
    </location>
</feature>
<feature type="compositionally biased region" description="Basic and acidic residues" evidence="1">
    <location>
        <begin position="15"/>
        <end position="24"/>
    </location>
</feature>
<dbReference type="EMBL" id="CP010519">
    <property type="protein sequence ID" value="AJE84921.1"/>
    <property type="molecule type" value="Genomic_DNA"/>
</dbReference>
<dbReference type="KEGG" id="sals:SLNWT_4545"/>
<dbReference type="Proteomes" id="UP000031523">
    <property type="component" value="Chromosome"/>
</dbReference>
<evidence type="ECO:0000256" key="1">
    <source>
        <dbReference type="SAM" id="MobiDB-lite"/>
    </source>
</evidence>
<dbReference type="AlphaFoldDB" id="A0A0B5F227"/>
<sequence length="58" mass="6260">MPPPTDNPPSRGHSGLRDVPREGTAEWLPACRRAGDGGDLDIAEREGMRPEPRPGRAT</sequence>
<organism evidence="2 3">
    <name type="scientific">Streptomyces albus (strain ATCC 21838 / DSM 41398 / FERM P-419 / JCM 4703 / NBRC 107858)</name>
    <dbReference type="NCBI Taxonomy" id="1081613"/>
    <lineage>
        <taxon>Bacteria</taxon>
        <taxon>Bacillati</taxon>
        <taxon>Actinomycetota</taxon>
        <taxon>Actinomycetes</taxon>
        <taxon>Kitasatosporales</taxon>
        <taxon>Streptomycetaceae</taxon>
        <taxon>Streptomyces</taxon>
    </lineage>
</organism>
<evidence type="ECO:0000313" key="2">
    <source>
        <dbReference type="EMBL" id="AJE84921.1"/>
    </source>
</evidence>
<name>A0A0B5F227_STRA4</name>
<gene>
    <name evidence="2" type="ORF">SLNWT_4545</name>
</gene>
<evidence type="ECO:0000313" key="3">
    <source>
        <dbReference type="Proteomes" id="UP000031523"/>
    </source>
</evidence>
<accession>A0A0B5F227</accession>
<proteinExistence type="predicted"/>
<protein>
    <submittedName>
        <fullName evidence="2">Uncharacterized protein</fullName>
    </submittedName>
</protein>
<keyword evidence="3" id="KW-1185">Reference proteome</keyword>
<feature type="compositionally biased region" description="Basic and acidic residues" evidence="1">
    <location>
        <begin position="42"/>
        <end position="58"/>
    </location>
</feature>
<reference evidence="2 3" key="1">
    <citation type="submission" date="2015-01" db="EMBL/GenBank/DDBJ databases">
        <title>Enhanced salinomycin production by adjusting the supply of polyketide extender units in Streptomyce albus DSM 41398.</title>
        <authorList>
            <person name="Lu C."/>
        </authorList>
    </citation>
    <scope>NUCLEOTIDE SEQUENCE [LARGE SCALE GENOMIC DNA]</scope>
    <source>
        <strain evidence="3">ATCC 21838 / DSM 41398 / FERM P-419 / JCM 4703 / NBRC 107858</strain>
    </source>
</reference>